<dbReference type="STRING" id="202956.BJN41_09770"/>
<dbReference type="AlphaFoldDB" id="A0A1E8E0E3"/>
<evidence type="ECO:0000313" key="2">
    <source>
        <dbReference type="EMBL" id="OFE43131.1"/>
    </source>
</evidence>
<accession>A0A1E8E0E3</accession>
<name>A0A1E8E0E3_9GAMM</name>
<dbReference type="Proteomes" id="UP000186931">
    <property type="component" value="Unassembled WGS sequence"/>
</dbReference>
<keyword evidence="1" id="KW-0472">Membrane</keyword>
<comment type="caution">
    <text evidence="2">The sequence shown here is derived from an EMBL/GenBank/DDBJ whole genome shotgun (WGS) entry which is preliminary data.</text>
</comment>
<dbReference type="RefSeq" id="WP_070154844.1">
    <property type="nucleotide sequence ID" value="NZ_MKQS01000016.1"/>
</dbReference>
<keyword evidence="1" id="KW-0812">Transmembrane</keyword>
<dbReference type="eggNOG" id="ENOG5031I2T">
    <property type="taxonomic scope" value="Bacteria"/>
</dbReference>
<gene>
    <name evidence="2" type="ORF">BJN41_09770</name>
</gene>
<keyword evidence="1" id="KW-1133">Transmembrane helix</keyword>
<proteinExistence type="predicted"/>
<reference evidence="2 3" key="1">
    <citation type="submission" date="2016-10" db="EMBL/GenBank/DDBJ databases">
        <title>Genome of airborne Acinetobacter sp. 5-2Ac02 in the hospital environment: Species near to Acinetobacter towneri.</title>
        <authorList>
            <person name="Barbosa B."/>
            <person name="Fernandez-Garcia L."/>
            <person name="Gato E."/>
            <person name="Leao R."/>
            <person name="Albano R."/>
            <person name="Fernandez B."/>
            <person name="Fernandez-Cuenca F."/>
            <person name="Marques E."/>
            <person name="Tomas M."/>
        </authorList>
    </citation>
    <scope>NUCLEOTIDE SEQUENCE [LARGE SCALE GENOMIC DNA]</scope>
    <source>
        <strain evidence="2 3">5-2Ac02</strain>
    </source>
</reference>
<feature type="transmembrane region" description="Helical" evidence="1">
    <location>
        <begin position="18"/>
        <end position="40"/>
    </location>
</feature>
<dbReference type="EMBL" id="MKQS01000016">
    <property type="protein sequence ID" value="OFE43131.1"/>
    <property type="molecule type" value="Genomic_DNA"/>
</dbReference>
<sequence>MQEFFLNFTKIVEKNAKVYWSIILGIVSCLILFVVEAFHVQNMIAALNSTDQQVLRAAIEPVTQRYTWARAALILLSIVWANWEYRKTKRALGL</sequence>
<organism evidence="2 3">
    <name type="scientific">Acinetobacter towneri</name>
    <dbReference type="NCBI Taxonomy" id="202956"/>
    <lineage>
        <taxon>Bacteria</taxon>
        <taxon>Pseudomonadati</taxon>
        <taxon>Pseudomonadota</taxon>
        <taxon>Gammaproteobacteria</taxon>
        <taxon>Moraxellales</taxon>
        <taxon>Moraxellaceae</taxon>
        <taxon>Acinetobacter</taxon>
    </lineage>
</organism>
<evidence type="ECO:0000256" key="1">
    <source>
        <dbReference type="SAM" id="Phobius"/>
    </source>
</evidence>
<protein>
    <submittedName>
        <fullName evidence="2">Uncharacterized protein</fullName>
    </submittedName>
</protein>
<evidence type="ECO:0000313" key="3">
    <source>
        <dbReference type="Proteomes" id="UP000186931"/>
    </source>
</evidence>
<feature type="transmembrane region" description="Helical" evidence="1">
    <location>
        <begin position="66"/>
        <end position="83"/>
    </location>
</feature>